<gene>
    <name evidence="3" type="ORF">EDC25_11556</name>
</gene>
<dbReference type="Gene3D" id="3.40.50.1820">
    <property type="entry name" value="alpha/beta hydrolase"/>
    <property type="match status" value="1"/>
</dbReference>
<evidence type="ECO:0000256" key="1">
    <source>
        <dbReference type="ARBA" id="ARBA00022801"/>
    </source>
</evidence>
<organism evidence="3 4">
    <name type="scientific">Pseudofulvimonas gallinarii</name>
    <dbReference type="NCBI Taxonomy" id="634155"/>
    <lineage>
        <taxon>Bacteria</taxon>
        <taxon>Pseudomonadati</taxon>
        <taxon>Pseudomonadota</taxon>
        <taxon>Gammaproteobacteria</taxon>
        <taxon>Lysobacterales</taxon>
        <taxon>Rhodanobacteraceae</taxon>
        <taxon>Pseudofulvimonas</taxon>
    </lineage>
</organism>
<dbReference type="GO" id="GO:0047989">
    <property type="term" value="F:hydroxybutyrate-dimer hydrolase activity"/>
    <property type="evidence" value="ECO:0007669"/>
    <property type="project" value="InterPro"/>
</dbReference>
<sequence>MLRIAACLATLAVAGCTAAPSRDVALNPLPGLEGEVVVTRHAGNDDLMTAGLGLEGLRQMLPPASADADAAEWRRRSIWSSWRGIADLRPGSLDELATVPGREFSAQLRLPGDNEPHRVVMQLPDHFDVANPCLMVAPASGSRGVYGAIAVAAPVGLPRGCAIVYTDKGAGSDFREAGADGIYVPHAHNGDNPEARWGEHVLAAARFGLAILDREGLRREAFTAGNVRVIATGISNGGGAVLRGGELDSEGLLDAVVAAAPNIQPRWTGMRPLFDYVTEAALYQPCMLADADRAEAPFVTPELREQGARRCALLRSAGLLDARTAAGQAREAGERLRVAGWDEGALQLAGQNIAFDVWRAVAVTYASAYGRYGVGGHPCGFGFAMLDANGRQRAATALEQQLWRSDGSGIPPTAGVAIVDPSAGGEDPLLPGLMCLRRLWTEEGPDARRVREGVDAVAASGQPRVADTVIVHGADDALIPPAFTSRPYAAMANAHGRAVTYVEVPRAQHFDAFLPFPAMAGYVPLLPEVWRQLAAAVDGSAAP</sequence>
<dbReference type="AlphaFoldDB" id="A0A4R3LAS9"/>
<dbReference type="SUPFAM" id="SSF53474">
    <property type="entry name" value="alpha/beta-Hydrolases"/>
    <property type="match status" value="1"/>
</dbReference>
<dbReference type="InterPro" id="IPR016582">
    <property type="entry name" value="OHBut_olig_hydro_put"/>
</dbReference>
<dbReference type="GO" id="GO:0005615">
    <property type="term" value="C:extracellular space"/>
    <property type="evidence" value="ECO:0007669"/>
    <property type="project" value="InterPro"/>
</dbReference>
<dbReference type="GO" id="GO:0019605">
    <property type="term" value="P:butyrate metabolic process"/>
    <property type="evidence" value="ECO:0007669"/>
    <property type="project" value="InterPro"/>
</dbReference>
<evidence type="ECO:0000313" key="4">
    <source>
        <dbReference type="Proteomes" id="UP000294599"/>
    </source>
</evidence>
<feature type="chain" id="PRO_5020304748" evidence="2">
    <location>
        <begin position="19"/>
        <end position="543"/>
    </location>
</feature>
<dbReference type="Pfam" id="PF10605">
    <property type="entry name" value="3HBOH"/>
    <property type="match status" value="1"/>
</dbReference>
<keyword evidence="2" id="KW-0732">Signal</keyword>
<evidence type="ECO:0000313" key="3">
    <source>
        <dbReference type="EMBL" id="TCS96368.1"/>
    </source>
</evidence>
<feature type="signal peptide" evidence="2">
    <location>
        <begin position="1"/>
        <end position="18"/>
    </location>
</feature>
<reference evidence="3 4" key="1">
    <citation type="submission" date="2019-03" db="EMBL/GenBank/DDBJ databases">
        <title>Genomic Encyclopedia of Type Strains, Phase IV (KMG-IV): sequencing the most valuable type-strain genomes for metagenomic binning, comparative biology and taxonomic classification.</title>
        <authorList>
            <person name="Goeker M."/>
        </authorList>
    </citation>
    <scope>NUCLEOTIDE SEQUENCE [LARGE SCALE GENOMIC DNA]</scope>
    <source>
        <strain evidence="3 4">DSM 21944</strain>
    </source>
</reference>
<proteinExistence type="predicted"/>
<dbReference type="Proteomes" id="UP000294599">
    <property type="component" value="Unassembled WGS sequence"/>
</dbReference>
<protein>
    <submittedName>
        <fullName evidence="3">Hydroxybutyrate-dimer hydrolase</fullName>
    </submittedName>
</protein>
<evidence type="ECO:0000256" key="2">
    <source>
        <dbReference type="SAM" id="SignalP"/>
    </source>
</evidence>
<dbReference type="RefSeq" id="WP_164484058.1">
    <property type="nucleotide sequence ID" value="NZ_JBHLWF010000012.1"/>
</dbReference>
<name>A0A4R3LAS9_9GAMM</name>
<dbReference type="EMBL" id="SMAF01000015">
    <property type="protein sequence ID" value="TCS96368.1"/>
    <property type="molecule type" value="Genomic_DNA"/>
</dbReference>
<keyword evidence="1 3" id="KW-0378">Hydrolase</keyword>
<accession>A0A4R3LAS9</accession>
<dbReference type="InterPro" id="IPR029058">
    <property type="entry name" value="AB_hydrolase_fold"/>
</dbReference>
<dbReference type="PROSITE" id="PS51257">
    <property type="entry name" value="PROKAR_LIPOPROTEIN"/>
    <property type="match status" value="1"/>
</dbReference>
<keyword evidence="4" id="KW-1185">Reference proteome</keyword>
<comment type="caution">
    <text evidence="3">The sequence shown here is derived from an EMBL/GenBank/DDBJ whole genome shotgun (WGS) entry which is preliminary data.</text>
</comment>